<dbReference type="AlphaFoldDB" id="A0A7J4JH31"/>
<dbReference type="Proteomes" id="UP000564964">
    <property type="component" value="Unassembled WGS sequence"/>
</dbReference>
<dbReference type="PIRSF" id="PIRSF001413">
    <property type="entry name" value="Trp_syn_beta"/>
    <property type="match status" value="1"/>
</dbReference>
<keyword evidence="6 12" id="KW-0028">Amino-acid biosynthesis</keyword>
<evidence type="ECO:0000256" key="12">
    <source>
        <dbReference type="HAMAP-Rule" id="MF_00133"/>
    </source>
</evidence>
<accession>A0A7J4JH31</accession>
<comment type="catalytic activity">
    <reaction evidence="11 12">
        <text>(1S,2R)-1-C-(indol-3-yl)glycerol 3-phosphate + L-serine = D-glyceraldehyde 3-phosphate + L-tryptophan + H2O</text>
        <dbReference type="Rhea" id="RHEA:10532"/>
        <dbReference type="ChEBI" id="CHEBI:15377"/>
        <dbReference type="ChEBI" id="CHEBI:33384"/>
        <dbReference type="ChEBI" id="CHEBI:57912"/>
        <dbReference type="ChEBI" id="CHEBI:58866"/>
        <dbReference type="ChEBI" id="CHEBI:59776"/>
        <dbReference type="EC" id="4.2.1.20"/>
    </reaction>
</comment>
<comment type="pathway">
    <text evidence="3 12">Amino-acid biosynthesis; L-tryptophan biosynthesis; L-tryptophan from chorismate: step 5/5.</text>
</comment>
<reference evidence="15" key="1">
    <citation type="journal article" date="2020" name="bioRxiv">
        <title>A rank-normalized archaeal taxonomy based on genome phylogeny resolves widespread incomplete and uneven classifications.</title>
        <authorList>
            <person name="Rinke C."/>
            <person name="Chuvochina M."/>
            <person name="Mussig A.J."/>
            <person name="Chaumeil P.-A."/>
            <person name="Waite D.W."/>
            <person name="Whitman W.B."/>
            <person name="Parks D.H."/>
            <person name="Hugenholtz P."/>
        </authorList>
    </citation>
    <scope>NUCLEOTIDE SEQUENCE [LARGE SCALE GENOMIC DNA]</scope>
</reference>
<dbReference type="UniPathway" id="UPA00035">
    <property type="reaction ID" value="UER00044"/>
</dbReference>
<evidence type="ECO:0000256" key="7">
    <source>
        <dbReference type="ARBA" id="ARBA00022822"/>
    </source>
</evidence>
<comment type="cofactor">
    <cofactor evidence="1 12">
        <name>pyridoxal 5'-phosphate</name>
        <dbReference type="ChEBI" id="CHEBI:597326"/>
    </cofactor>
</comment>
<proteinExistence type="inferred from homology"/>
<evidence type="ECO:0000256" key="6">
    <source>
        <dbReference type="ARBA" id="ARBA00022605"/>
    </source>
</evidence>
<evidence type="ECO:0000256" key="10">
    <source>
        <dbReference type="ARBA" id="ARBA00023239"/>
    </source>
</evidence>
<evidence type="ECO:0000256" key="1">
    <source>
        <dbReference type="ARBA" id="ARBA00001933"/>
    </source>
</evidence>
<dbReference type="SUPFAM" id="SSF53686">
    <property type="entry name" value="Tryptophan synthase beta subunit-like PLP-dependent enzymes"/>
    <property type="match status" value="1"/>
</dbReference>
<dbReference type="InterPro" id="IPR006654">
    <property type="entry name" value="Trp_synth_beta"/>
</dbReference>
<evidence type="ECO:0000256" key="9">
    <source>
        <dbReference type="ARBA" id="ARBA00023141"/>
    </source>
</evidence>
<dbReference type="InterPro" id="IPR001926">
    <property type="entry name" value="TrpB-like_PALP"/>
</dbReference>
<comment type="subunit">
    <text evidence="5 12">Tetramer of two alpha and two beta chains.</text>
</comment>
<evidence type="ECO:0000256" key="3">
    <source>
        <dbReference type="ARBA" id="ARBA00004733"/>
    </source>
</evidence>
<dbReference type="InterPro" id="IPR006653">
    <property type="entry name" value="Trp_synth_b_CS"/>
</dbReference>
<dbReference type="GO" id="GO:0005737">
    <property type="term" value="C:cytoplasm"/>
    <property type="evidence" value="ECO:0007669"/>
    <property type="project" value="TreeGrafter"/>
</dbReference>
<dbReference type="NCBIfam" id="TIGR00263">
    <property type="entry name" value="trpB"/>
    <property type="match status" value="1"/>
</dbReference>
<evidence type="ECO:0000256" key="5">
    <source>
        <dbReference type="ARBA" id="ARBA00011270"/>
    </source>
</evidence>
<feature type="modified residue" description="N6-(pyridoxal phosphate)lysine" evidence="12">
    <location>
        <position position="85"/>
    </location>
</feature>
<sequence>MKAKGYFGEFGGSFVAETLLQPLRELGQAFESAKRSKPFQRELDSLLRDYAGRPTALTYCSTLSRRLGFKVYLKREDLLHTGAHKLNNALGQALLARTMKKKRLIAETGAGQHGVATAVAAARLGLKAEVYMGTVDMERQKPNVQRMRLCGAEVRPVPSGSKTLKDAINEALRDWSASFEDTHYLLGSVLGPHPFPSMVAHFQSVLGREARRQLLKTEGRLPDQVIACVGGGSNSIGVFQAFLGEPSVKLTGVEAGGHGIRSGLHAARFAGTPDAGVGVVHGTRTFVLQDAFGQIKNTHSVSAGLDYPAVGPMHARLRADGRVEYVSATDPEALKAFTLLSEAEGIIPALESAHALAHLSRLKGKLKRDAIVLVNLSGRGDKDLDTACKELNL</sequence>
<evidence type="ECO:0000313" key="14">
    <source>
        <dbReference type="EMBL" id="HIH17063.1"/>
    </source>
</evidence>
<dbReference type="PANTHER" id="PTHR48077">
    <property type="entry name" value="TRYPTOPHAN SYNTHASE-RELATED"/>
    <property type="match status" value="1"/>
</dbReference>
<dbReference type="GO" id="GO:0004834">
    <property type="term" value="F:tryptophan synthase activity"/>
    <property type="evidence" value="ECO:0007669"/>
    <property type="project" value="UniProtKB-UniRule"/>
</dbReference>
<dbReference type="CDD" id="cd06446">
    <property type="entry name" value="Trp-synth_B"/>
    <property type="match status" value="1"/>
</dbReference>
<keyword evidence="7 12" id="KW-0822">Tryptophan biosynthesis</keyword>
<comment type="function">
    <text evidence="2 12">The beta subunit is responsible for the synthesis of L-tryptophan from indole and L-serine.</text>
</comment>
<evidence type="ECO:0000256" key="4">
    <source>
        <dbReference type="ARBA" id="ARBA00009982"/>
    </source>
</evidence>
<dbReference type="PANTHER" id="PTHR48077:SF3">
    <property type="entry name" value="TRYPTOPHAN SYNTHASE"/>
    <property type="match status" value="1"/>
</dbReference>
<protein>
    <recommendedName>
        <fullName evidence="12">Tryptophan synthase beta chain</fullName>
        <ecNumber evidence="12">4.2.1.20</ecNumber>
    </recommendedName>
</protein>
<keyword evidence="8 12" id="KW-0663">Pyridoxal phosphate</keyword>
<evidence type="ECO:0000256" key="8">
    <source>
        <dbReference type="ARBA" id="ARBA00022898"/>
    </source>
</evidence>
<keyword evidence="9 12" id="KW-0057">Aromatic amino acid biosynthesis</keyword>
<dbReference type="EC" id="4.2.1.20" evidence="12"/>
<name>A0A7J4JH31_9ARCH</name>
<dbReference type="FunFam" id="3.40.50.1100:FF:000001">
    <property type="entry name" value="Tryptophan synthase beta chain"/>
    <property type="match status" value="1"/>
</dbReference>
<evidence type="ECO:0000256" key="2">
    <source>
        <dbReference type="ARBA" id="ARBA00002786"/>
    </source>
</evidence>
<dbReference type="EMBL" id="DUGH01000160">
    <property type="protein sequence ID" value="HIH17063.1"/>
    <property type="molecule type" value="Genomic_DNA"/>
</dbReference>
<evidence type="ECO:0000313" key="15">
    <source>
        <dbReference type="Proteomes" id="UP000564964"/>
    </source>
</evidence>
<dbReference type="Gene3D" id="3.40.50.1100">
    <property type="match status" value="2"/>
</dbReference>
<evidence type="ECO:0000256" key="11">
    <source>
        <dbReference type="ARBA" id="ARBA00049047"/>
    </source>
</evidence>
<keyword evidence="10 12" id="KW-0456">Lyase</keyword>
<dbReference type="Pfam" id="PF00291">
    <property type="entry name" value="PALP"/>
    <property type="match status" value="1"/>
</dbReference>
<dbReference type="PROSITE" id="PS00168">
    <property type="entry name" value="TRP_SYNTHASE_BETA"/>
    <property type="match status" value="1"/>
</dbReference>
<gene>
    <name evidence="12 14" type="primary">trpB</name>
    <name evidence="14" type="ORF">HA252_06680</name>
</gene>
<dbReference type="InterPro" id="IPR023026">
    <property type="entry name" value="Trp_synth_beta/beta-like"/>
</dbReference>
<evidence type="ECO:0000259" key="13">
    <source>
        <dbReference type="Pfam" id="PF00291"/>
    </source>
</evidence>
<feature type="domain" description="Tryptophan synthase beta chain-like PALP" evidence="13">
    <location>
        <begin position="51"/>
        <end position="378"/>
    </location>
</feature>
<dbReference type="InterPro" id="IPR036052">
    <property type="entry name" value="TrpB-like_PALP_sf"/>
</dbReference>
<dbReference type="HAMAP" id="MF_00133">
    <property type="entry name" value="Trp_synth_beta"/>
    <property type="match status" value="1"/>
</dbReference>
<comment type="caution">
    <text evidence="14">The sequence shown here is derived from an EMBL/GenBank/DDBJ whole genome shotgun (WGS) entry which is preliminary data.</text>
</comment>
<comment type="similarity">
    <text evidence="4 12">Belongs to the TrpB family.</text>
</comment>
<organism evidence="14 15">
    <name type="scientific">Candidatus Iainarchaeum sp</name>
    <dbReference type="NCBI Taxonomy" id="3101447"/>
    <lineage>
        <taxon>Archaea</taxon>
        <taxon>Candidatus Iainarchaeota</taxon>
        <taxon>Candidatus Iainarchaeia</taxon>
        <taxon>Candidatus Iainarchaeales</taxon>
        <taxon>Candidatus Iainarchaeaceae</taxon>
        <taxon>Candidatus Iainarchaeum</taxon>
    </lineage>
</organism>
<dbReference type="FunFam" id="3.40.50.1100:FF:000004">
    <property type="entry name" value="Tryptophan synthase beta chain"/>
    <property type="match status" value="1"/>
</dbReference>